<gene>
    <name evidence="6 8" type="primary">nusB</name>
    <name evidence="8" type="ORF">PITCH_A850007</name>
</gene>
<evidence type="ECO:0000256" key="1">
    <source>
        <dbReference type="ARBA" id="ARBA00005952"/>
    </source>
</evidence>
<dbReference type="GO" id="GO:0031564">
    <property type="term" value="P:transcription antitermination"/>
    <property type="evidence" value="ECO:0007669"/>
    <property type="project" value="UniProtKB-KW"/>
</dbReference>
<dbReference type="InterPro" id="IPR006027">
    <property type="entry name" value="NusB_RsmB_TIM44"/>
</dbReference>
<proteinExistence type="inferred from homology"/>
<dbReference type="InterPro" id="IPR035926">
    <property type="entry name" value="NusB-like_sf"/>
</dbReference>
<evidence type="ECO:0000256" key="2">
    <source>
        <dbReference type="ARBA" id="ARBA00022814"/>
    </source>
</evidence>
<accession>A0A445N3D3</accession>
<dbReference type="NCBIfam" id="TIGR01951">
    <property type="entry name" value="nusB"/>
    <property type="match status" value="1"/>
</dbReference>
<dbReference type="EMBL" id="OJIN01000231">
    <property type="protein sequence ID" value="SPD76204.1"/>
    <property type="molecule type" value="Genomic_DNA"/>
</dbReference>
<evidence type="ECO:0000256" key="4">
    <source>
        <dbReference type="ARBA" id="ARBA00023015"/>
    </source>
</evidence>
<evidence type="ECO:0000256" key="5">
    <source>
        <dbReference type="ARBA" id="ARBA00023163"/>
    </source>
</evidence>
<dbReference type="CDD" id="cd00619">
    <property type="entry name" value="Terminator_NusB"/>
    <property type="match status" value="1"/>
</dbReference>
<organism evidence="8">
    <name type="scientific">uncultured Desulfobacterium sp</name>
    <dbReference type="NCBI Taxonomy" id="201089"/>
    <lineage>
        <taxon>Bacteria</taxon>
        <taxon>Pseudomonadati</taxon>
        <taxon>Thermodesulfobacteriota</taxon>
        <taxon>Desulfobacteria</taxon>
        <taxon>Desulfobacterales</taxon>
        <taxon>Desulfobacteriaceae</taxon>
        <taxon>Desulfobacterium</taxon>
        <taxon>environmental samples</taxon>
    </lineage>
</organism>
<keyword evidence="5 6" id="KW-0804">Transcription</keyword>
<dbReference type="Pfam" id="PF01029">
    <property type="entry name" value="NusB"/>
    <property type="match status" value="1"/>
</dbReference>
<evidence type="ECO:0000313" key="8">
    <source>
        <dbReference type="EMBL" id="SPD76204.1"/>
    </source>
</evidence>
<dbReference type="GO" id="GO:0003723">
    <property type="term" value="F:RNA binding"/>
    <property type="evidence" value="ECO:0007669"/>
    <property type="project" value="UniProtKB-UniRule"/>
</dbReference>
<comment type="similarity">
    <text evidence="1 6">Belongs to the NusB family.</text>
</comment>
<dbReference type="GO" id="GO:0005829">
    <property type="term" value="C:cytosol"/>
    <property type="evidence" value="ECO:0007669"/>
    <property type="project" value="TreeGrafter"/>
</dbReference>
<dbReference type="HAMAP" id="MF_00073">
    <property type="entry name" value="NusB"/>
    <property type="match status" value="1"/>
</dbReference>
<dbReference type="PANTHER" id="PTHR11078:SF3">
    <property type="entry name" value="ANTITERMINATION NUSB DOMAIN-CONTAINING PROTEIN"/>
    <property type="match status" value="1"/>
</dbReference>
<feature type="domain" description="NusB/RsmB/TIM44" evidence="7">
    <location>
        <begin position="6"/>
        <end position="131"/>
    </location>
</feature>
<dbReference type="SUPFAM" id="SSF48013">
    <property type="entry name" value="NusB-like"/>
    <property type="match status" value="1"/>
</dbReference>
<protein>
    <recommendedName>
        <fullName evidence="6">Transcription antitermination protein NusB</fullName>
    </recommendedName>
    <alternativeName>
        <fullName evidence="6">Antitermination factor NusB</fullName>
    </alternativeName>
</protein>
<dbReference type="AlphaFoldDB" id="A0A445N3D3"/>
<evidence type="ECO:0000256" key="3">
    <source>
        <dbReference type="ARBA" id="ARBA00022884"/>
    </source>
</evidence>
<dbReference type="Gene3D" id="1.10.940.10">
    <property type="entry name" value="NusB-like"/>
    <property type="match status" value="1"/>
</dbReference>
<reference evidence="8" key="1">
    <citation type="submission" date="2018-01" db="EMBL/GenBank/DDBJ databases">
        <authorList>
            <person name="Regsiter A."/>
            <person name="William W."/>
        </authorList>
    </citation>
    <scope>NUCLEOTIDE SEQUENCE</scope>
    <source>
        <strain evidence="8">TRIP AH-1</strain>
    </source>
</reference>
<keyword evidence="4 6" id="KW-0805">Transcription regulation</keyword>
<keyword evidence="3 6" id="KW-0694">RNA-binding</keyword>
<comment type="function">
    <text evidence="6">Involved in transcription antitermination. Required for transcription of ribosomal RNA (rRNA) genes. Binds specifically to the boxA antiterminator sequence of the ribosomal RNA (rrn) operons.</text>
</comment>
<dbReference type="PANTHER" id="PTHR11078">
    <property type="entry name" value="N UTILIZATION SUBSTANCE PROTEIN B-RELATED"/>
    <property type="match status" value="1"/>
</dbReference>
<dbReference type="GO" id="GO:0006353">
    <property type="term" value="P:DNA-templated transcription termination"/>
    <property type="evidence" value="ECO:0007669"/>
    <property type="project" value="UniProtKB-UniRule"/>
</dbReference>
<evidence type="ECO:0000256" key="6">
    <source>
        <dbReference type="HAMAP-Rule" id="MF_00073"/>
    </source>
</evidence>
<dbReference type="InterPro" id="IPR011605">
    <property type="entry name" value="NusB_fam"/>
</dbReference>
<keyword evidence="2 6" id="KW-0889">Transcription antitermination</keyword>
<name>A0A445N3D3_9BACT</name>
<sequence>MGKRRQGRELAIQALFHLEYNPDNHPDKAFDLICDNFDSLESIRPFSRHLVLGVCEKRDQLDELIRNASKNWRLERMSVLDRCILRLAAFEILFMEDVPPKVSIDEALEMGKKFGSEDSSSFINGILDNIYNTLREQGLLKGKENGA</sequence>
<evidence type="ECO:0000259" key="7">
    <source>
        <dbReference type="Pfam" id="PF01029"/>
    </source>
</evidence>